<dbReference type="RefSeq" id="WP_183985291.1">
    <property type="nucleotide sequence ID" value="NZ_JACHHG010000003.1"/>
</dbReference>
<organism evidence="2 3">
    <name type="scientific">Deinobacterium chartae</name>
    <dbReference type="NCBI Taxonomy" id="521158"/>
    <lineage>
        <taxon>Bacteria</taxon>
        <taxon>Thermotogati</taxon>
        <taxon>Deinococcota</taxon>
        <taxon>Deinococci</taxon>
        <taxon>Deinococcales</taxon>
        <taxon>Deinococcaceae</taxon>
        <taxon>Deinobacterium</taxon>
    </lineage>
</organism>
<proteinExistence type="predicted"/>
<reference evidence="2 3" key="1">
    <citation type="submission" date="2020-08" db="EMBL/GenBank/DDBJ databases">
        <title>Genomic Encyclopedia of Type Strains, Phase IV (KMG-IV): sequencing the most valuable type-strain genomes for metagenomic binning, comparative biology and taxonomic classification.</title>
        <authorList>
            <person name="Goeker M."/>
        </authorList>
    </citation>
    <scope>NUCLEOTIDE SEQUENCE [LARGE SCALE GENOMIC DNA]</scope>
    <source>
        <strain evidence="2 3">DSM 21458</strain>
    </source>
</reference>
<dbReference type="InterPro" id="IPR024439">
    <property type="entry name" value="RNHCP"/>
</dbReference>
<dbReference type="Proteomes" id="UP000569951">
    <property type="component" value="Unassembled WGS sequence"/>
</dbReference>
<evidence type="ECO:0000313" key="2">
    <source>
        <dbReference type="EMBL" id="MBB6097648.1"/>
    </source>
</evidence>
<keyword evidence="3" id="KW-1185">Reference proteome</keyword>
<evidence type="ECO:0000259" key="1">
    <source>
        <dbReference type="Pfam" id="PF12647"/>
    </source>
</evidence>
<dbReference type="GO" id="GO:0000428">
    <property type="term" value="C:DNA-directed RNA polymerase complex"/>
    <property type="evidence" value="ECO:0007669"/>
    <property type="project" value="UniProtKB-KW"/>
</dbReference>
<feature type="domain" description="RNHCP" evidence="1">
    <location>
        <begin position="11"/>
        <end position="93"/>
    </location>
</feature>
<keyword evidence="2" id="KW-0240">DNA-directed RNA polymerase</keyword>
<dbReference type="EMBL" id="JACHHG010000003">
    <property type="protein sequence ID" value="MBB6097648.1"/>
    <property type="molecule type" value="Genomic_DNA"/>
</dbReference>
<sequence>MRRFTVQGTNTGFTCGHCGTEVPPLANGSVRNHCPACLWSLHLDVFPGDRAADCGGPMRPVAVEHSPKKGWMIVHRCERCGHTGRNKAALDDPNFPDDYDVIVRLSSRPEDDR</sequence>
<dbReference type="AlphaFoldDB" id="A0A841I073"/>
<keyword evidence="2" id="KW-0804">Transcription</keyword>
<protein>
    <submittedName>
        <fullName evidence="2">DNA-directed RNA polymerase subunit RPC12/RpoP</fullName>
    </submittedName>
</protein>
<evidence type="ECO:0000313" key="3">
    <source>
        <dbReference type="Proteomes" id="UP000569951"/>
    </source>
</evidence>
<comment type="caution">
    <text evidence="2">The sequence shown here is derived from an EMBL/GenBank/DDBJ whole genome shotgun (WGS) entry which is preliminary data.</text>
</comment>
<dbReference type="Pfam" id="PF12647">
    <property type="entry name" value="RNHCP"/>
    <property type="match status" value="1"/>
</dbReference>
<name>A0A841I073_9DEIO</name>
<gene>
    <name evidence="2" type="ORF">HNR42_001065</name>
</gene>
<accession>A0A841I073</accession>